<dbReference type="OrthoDB" id="276580at2"/>
<name>A0A1S2PGP6_9ACTN</name>
<proteinExistence type="predicted"/>
<sequence length="249" mass="27019">MDVTFALDPDVLAAHPEAQVRFVVARGLAGDVPWPDAARETAALEQQVSAGLHDLPDEQHPAIASWFTAYRAFGTNPRRSRPSVDALIRRLRRTGRLPRINPAVDAYNLVSVRHALPAGAFDLARLSGPVTIRHAVDGDVFVPLGADGTDGAEHPGPGEVVYAQGSQVLTRHWNHRDSDISKVTEDSRDVVFLLERVSRAAVPDALMVRAQDDLAALVTPHAREVSRAVIEARTPLTPVLTHLRGMSLT</sequence>
<evidence type="ECO:0000313" key="3">
    <source>
        <dbReference type="Proteomes" id="UP000179642"/>
    </source>
</evidence>
<feature type="domain" description="B3/B4 tRNA-binding" evidence="1">
    <location>
        <begin position="64"/>
        <end position="223"/>
    </location>
</feature>
<dbReference type="GO" id="GO:0003723">
    <property type="term" value="F:RNA binding"/>
    <property type="evidence" value="ECO:0007669"/>
    <property type="project" value="InterPro"/>
</dbReference>
<dbReference type="InterPro" id="IPR005146">
    <property type="entry name" value="B3/B4_tRNA-bd"/>
</dbReference>
<comment type="caution">
    <text evidence="2">The sequence shown here is derived from an EMBL/GenBank/DDBJ whole genome shotgun (WGS) entry which is preliminary data.</text>
</comment>
<dbReference type="EMBL" id="MLYO01000077">
    <property type="protein sequence ID" value="OIJ92988.1"/>
    <property type="molecule type" value="Genomic_DNA"/>
</dbReference>
<dbReference type="SMART" id="SM00873">
    <property type="entry name" value="B3_4"/>
    <property type="match status" value="1"/>
</dbReference>
<dbReference type="PANTHER" id="PTHR39209:SF2">
    <property type="entry name" value="CYTOPLASMIC PROTEIN"/>
    <property type="match status" value="1"/>
</dbReference>
<dbReference type="Pfam" id="PF03483">
    <property type="entry name" value="B3_4"/>
    <property type="match status" value="1"/>
</dbReference>
<dbReference type="Proteomes" id="UP000179642">
    <property type="component" value="Unassembled WGS sequence"/>
</dbReference>
<protein>
    <recommendedName>
        <fullName evidence="1">B3/B4 tRNA-binding domain-containing protein</fullName>
    </recommendedName>
</protein>
<dbReference type="PANTHER" id="PTHR39209">
    <property type="match status" value="1"/>
</dbReference>
<reference evidence="2 3" key="1">
    <citation type="submission" date="2016-10" db="EMBL/GenBank/DDBJ databases">
        <title>Genome sequence of Streptomyces sp. MUSC 1.</title>
        <authorList>
            <person name="Lee L.-H."/>
            <person name="Ser H.-L."/>
            <person name="Law J.W.-F."/>
        </authorList>
    </citation>
    <scope>NUCLEOTIDE SEQUENCE [LARGE SCALE GENOMIC DNA]</scope>
    <source>
        <strain evidence="2 3">MUSC 1</strain>
    </source>
</reference>
<gene>
    <name evidence="2" type="ORF">BIV23_38210</name>
</gene>
<evidence type="ECO:0000259" key="1">
    <source>
        <dbReference type="SMART" id="SM00873"/>
    </source>
</evidence>
<dbReference type="AlphaFoldDB" id="A0A1S2PGP6"/>
<dbReference type="InterPro" id="IPR020825">
    <property type="entry name" value="Phe-tRNA_synthase-like_B3/B4"/>
</dbReference>
<dbReference type="GO" id="GO:0004826">
    <property type="term" value="F:phenylalanine-tRNA ligase activity"/>
    <property type="evidence" value="ECO:0007669"/>
    <property type="project" value="InterPro"/>
</dbReference>
<accession>A0A1S2PGP6</accession>
<dbReference type="SUPFAM" id="SSF56037">
    <property type="entry name" value="PheT/TilS domain"/>
    <property type="match status" value="1"/>
</dbReference>
<evidence type="ECO:0000313" key="2">
    <source>
        <dbReference type="EMBL" id="OIJ92988.1"/>
    </source>
</evidence>
<organism evidence="2 3">
    <name type="scientific">Streptomyces monashensis</name>
    <dbReference type="NCBI Taxonomy" id="1678012"/>
    <lineage>
        <taxon>Bacteria</taxon>
        <taxon>Bacillati</taxon>
        <taxon>Actinomycetota</taxon>
        <taxon>Actinomycetes</taxon>
        <taxon>Kitasatosporales</taxon>
        <taxon>Streptomycetaceae</taxon>
        <taxon>Streptomyces</taxon>
    </lineage>
</organism>
<dbReference type="Gene3D" id="3.50.40.10">
    <property type="entry name" value="Phenylalanyl-trna Synthetase, Chain B, domain 3"/>
    <property type="match status" value="1"/>
</dbReference>
<keyword evidence="3" id="KW-1185">Reference proteome</keyword>
<dbReference type="RefSeq" id="WP_071385587.1">
    <property type="nucleotide sequence ID" value="NZ_MLYO01000077.1"/>
</dbReference>